<dbReference type="PROSITE" id="PS50007">
    <property type="entry name" value="PIPLC_X_DOMAIN"/>
    <property type="match status" value="1"/>
</dbReference>
<evidence type="ECO:0000256" key="7">
    <source>
        <dbReference type="ARBA" id="ARBA00022963"/>
    </source>
</evidence>
<protein>
    <recommendedName>
        <fullName evidence="4 11">Phosphoinositide phospholipase C</fullName>
        <ecNumber evidence="4 11">3.1.4.11</ecNumber>
    </recommendedName>
</protein>
<keyword evidence="10" id="KW-0807">Transducer</keyword>
<dbReference type="InterPro" id="IPR001711">
    <property type="entry name" value="PLipase_C_Pinositol-sp_Y"/>
</dbReference>
<comment type="subcellular location">
    <subcellularLocation>
        <location evidence="3">Cell membrane</location>
        <topology evidence="3">Peripheral membrane protein</topology>
    </subcellularLocation>
</comment>
<dbReference type="GO" id="GO:0005886">
    <property type="term" value="C:plasma membrane"/>
    <property type="evidence" value="ECO:0007669"/>
    <property type="project" value="UniProtKB-SubCell"/>
</dbReference>
<dbReference type="Gene3D" id="3.20.20.190">
    <property type="entry name" value="Phosphatidylinositol (PI) phosphodiesterase"/>
    <property type="match status" value="1"/>
</dbReference>
<evidence type="ECO:0000313" key="16">
    <source>
        <dbReference type="Proteomes" id="UP001415857"/>
    </source>
</evidence>
<keyword evidence="6 11" id="KW-0378">Hydrolase</keyword>
<evidence type="ECO:0000256" key="2">
    <source>
        <dbReference type="ARBA" id="ARBA00001913"/>
    </source>
</evidence>
<comment type="cofactor">
    <cofactor evidence="2">
        <name>Ca(2+)</name>
        <dbReference type="ChEBI" id="CHEBI:29108"/>
    </cofactor>
</comment>
<keyword evidence="5" id="KW-1003">Cell membrane</keyword>
<dbReference type="InterPro" id="IPR035892">
    <property type="entry name" value="C2_domain_sf"/>
</dbReference>
<evidence type="ECO:0000256" key="8">
    <source>
        <dbReference type="ARBA" id="ARBA00023098"/>
    </source>
</evidence>
<evidence type="ECO:0000256" key="5">
    <source>
        <dbReference type="ARBA" id="ARBA00022475"/>
    </source>
</evidence>
<dbReference type="GO" id="GO:0051209">
    <property type="term" value="P:release of sequestered calcium ion into cytosol"/>
    <property type="evidence" value="ECO:0007669"/>
    <property type="project" value="TreeGrafter"/>
</dbReference>
<feature type="region of interest" description="Disordered" evidence="12">
    <location>
        <begin position="71"/>
        <end position="93"/>
    </location>
</feature>
<keyword evidence="9" id="KW-0472">Membrane</keyword>
<dbReference type="InterPro" id="IPR017946">
    <property type="entry name" value="PLC-like_Pdiesterase_TIM-brl"/>
</dbReference>
<dbReference type="PANTHER" id="PTHR10336">
    <property type="entry name" value="PHOSPHOINOSITIDE-SPECIFIC PHOSPHOLIPASE C FAMILY PROTEIN"/>
    <property type="match status" value="1"/>
</dbReference>
<feature type="compositionally biased region" description="Basic and acidic residues" evidence="12">
    <location>
        <begin position="71"/>
        <end position="87"/>
    </location>
</feature>
<comment type="caution">
    <text evidence="15">The sequence shown here is derived from an EMBL/GenBank/DDBJ whole genome shotgun (WGS) entry which is preliminary data.</text>
</comment>
<dbReference type="Gene3D" id="2.60.40.150">
    <property type="entry name" value="C2 domain"/>
    <property type="match status" value="1"/>
</dbReference>
<dbReference type="GO" id="GO:0048015">
    <property type="term" value="P:phosphatidylinositol-mediated signaling"/>
    <property type="evidence" value="ECO:0007669"/>
    <property type="project" value="TreeGrafter"/>
</dbReference>
<feature type="domain" description="C2" evidence="13">
    <location>
        <begin position="282"/>
        <end position="410"/>
    </location>
</feature>
<dbReference type="PRINTS" id="PR00390">
    <property type="entry name" value="PHPHLIPASEC"/>
</dbReference>
<evidence type="ECO:0000256" key="4">
    <source>
        <dbReference type="ARBA" id="ARBA00012368"/>
    </source>
</evidence>
<gene>
    <name evidence="15" type="ORF">L1049_013632</name>
</gene>
<dbReference type="EMBL" id="JBBPBK010000008">
    <property type="protein sequence ID" value="KAK9279948.1"/>
    <property type="molecule type" value="Genomic_DNA"/>
</dbReference>
<proteinExistence type="predicted"/>
<dbReference type="SUPFAM" id="SSF51695">
    <property type="entry name" value="PLC-like phosphodiesterases"/>
    <property type="match status" value="1"/>
</dbReference>
<evidence type="ECO:0000256" key="12">
    <source>
        <dbReference type="SAM" id="MobiDB-lite"/>
    </source>
</evidence>
<dbReference type="Pfam" id="PF00388">
    <property type="entry name" value="PI-PLC-X"/>
    <property type="match status" value="1"/>
</dbReference>
<dbReference type="GO" id="GO:0004435">
    <property type="term" value="F:phosphatidylinositol-4,5-bisphosphate phospholipase C activity"/>
    <property type="evidence" value="ECO:0007669"/>
    <property type="project" value="UniProtKB-EC"/>
</dbReference>
<dbReference type="SMART" id="SM00149">
    <property type="entry name" value="PLCYc"/>
    <property type="match status" value="1"/>
</dbReference>
<dbReference type="InterPro" id="IPR000909">
    <property type="entry name" value="PLipase_C_PInositol-sp_X_dom"/>
</dbReference>
<reference evidence="15 16" key="1">
    <citation type="journal article" date="2024" name="Plant J.">
        <title>Genome sequences and population genomics reveal climatic adaptation and genomic divergence between two closely related sweetgum species.</title>
        <authorList>
            <person name="Xu W.Q."/>
            <person name="Ren C.Q."/>
            <person name="Zhang X.Y."/>
            <person name="Comes H.P."/>
            <person name="Liu X.H."/>
            <person name="Li Y.G."/>
            <person name="Kettle C.J."/>
            <person name="Jalonen R."/>
            <person name="Gaisberger H."/>
            <person name="Ma Y.Z."/>
            <person name="Qiu Y.X."/>
        </authorList>
    </citation>
    <scope>NUCLEOTIDE SEQUENCE [LARGE SCALE GENOMIC DNA]</scope>
    <source>
        <strain evidence="15">Hangzhou</strain>
    </source>
</reference>
<dbReference type="Pfam" id="PF00387">
    <property type="entry name" value="PI-PLC-Y"/>
    <property type="match status" value="1"/>
</dbReference>
<evidence type="ECO:0000256" key="1">
    <source>
        <dbReference type="ARBA" id="ARBA00001195"/>
    </source>
</evidence>
<dbReference type="FunFam" id="2.60.40.150:FF:000060">
    <property type="entry name" value="Phosphoinositide phospholipase C"/>
    <property type="match status" value="1"/>
</dbReference>
<evidence type="ECO:0000256" key="3">
    <source>
        <dbReference type="ARBA" id="ARBA00004202"/>
    </source>
</evidence>
<name>A0AAP0RLR2_LIQFO</name>
<dbReference type="PROSITE" id="PS50004">
    <property type="entry name" value="C2"/>
    <property type="match status" value="1"/>
</dbReference>
<accession>A0AAP0RLR2</accession>
<evidence type="ECO:0000256" key="9">
    <source>
        <dbReference type="ARBA" id="ARBA00023136"/>
    </source>
</evidence>
<feature type="region of interest" description="Disordered" evidence="12">
    <location>
        <begin position="144"/>
        <end position="163"/>
    </location>
</feature>
<dbReference type="GO" id="GO:0006950">
    <property type="term" value="P:response to stress"/>
    <property type="evidence" value="ECO:0007669"/>
    <property type="project" value="UniProtKB-ARBA"/>
</dbReference>
<dbReference type="EC" id="3.1.4.11" evidence="4 11"/>
<dbReference type="GO" id="GO:0016042">
    <property type="term" value="P:lipid catabolic process"/>
    <property type="evidence" value="ECO:0007669"/>
    <property type="project" value="UniProtKB-KW"/>
</dbReference>
<dbReference type="InterPro" id="IPR000008">
    <property type="entry name" value="C2_dom"/>
</dbReference>
<keyword evidence="8 11" id="KW-0443">Lipid metabolism</keyword>
<dbReference type="CDD" id="cd00275">
    <property type="entry name" value="C2_PLC_like"/>
    <property type="match status" value="1"/>
</dbReference>
<dbReference type="SUPFAM" id="SSF49562">
    <property type="entry name" value="C2 domain (Calcium/lipid-binding domain, CaLB)"/>
    <property type="match status" value="1"/>
</dbReference>
<feature type="domain" description="PI-PLC Y-box" evidence="14">
    <location>
        <begin position="201"/>
        <end position="287"/>
    </location>
</feature>
<dbReference type="SMART" id="SM00239">
    <property type="entry name" value="C2"/>
    <property type="match status" value="1"/>
</dbReference>
<evidence type="ECO:0000313" key="15">
    <source>
        <dbReference type="EMBL" id="KAK9279948.1"/>
    </source>
</evidence>
<evidence type="ECO:0000256" key="10">
    <source>
        <dbReference type="ARBA" id="ARBA00023224"/>
    </source>
</evidence>
<dbReference type="Pfam" id="PF00168">
    <property type="entry name" value="C2"/>
    <property type="match status" value="1"/>
</dbReference>
<evidence type="ECO:0000259" key="13">
    <source>
        <dbReference type="PROSITE" id="PS50004"/>
    </source>
</evidence>
<keyword evidence="7 11" id="KW-0442">Lipid degradation</keyword>
<evidence type="ECO:0000259" key="14">
    <source>
        <dbReference type="PROSITE" id="PS50008"/>
    </source>
</evidence>
<dbReference type="SMART" id="SM00148">
    <property type="entry name" value="PLCXc"/>
    <property type="match status" value="1"/>
</dbReference>
<dbReference type="PROSITE" id="PS50008">
    <property type="entry name" value="PIPLC_Y_DOMAIN"/>
    <property type="match status" value="1"/>
</dbReference>
<organism evidence="15 16">
    <name type="scientific">Liquidambar formosana</name>
    <name type="common">Formosan gum</name>
    <dbReference type="NCBI Taxonomy" id="63359"/>
    <lineage>
        <taxon>Eukaryota</taxon>
        <taxon>Viridiplantae</taxon>
        <taxon>Streptophyta</taxon>
        <taxon>Embryophyta</taxon>
        <taxon>Tracheophyta</taxon>
        <taxon>Spermatophyta</taxon>
        <taxon>Magnoliopsida</taxon>
        <taxon>eudicotyledons</taxon>
        <taxon>Gunneridae</taxon>
        <taxon>Pentapetalae</taxon>
        <taxon>Saxifragales</taxon>
        <taxon>Altingiaceae</taxon>
        <taxon>Liquidambar</taxon>
    </lineage>
</organism>
<evidence type="ECO:0000256" key="6">
    <source>
        <dbReference type="ARBA" id="ARBA00022801"/>
    </source>
</evidence>
<dbReference type="AlphaFoldDB" id="A0AAP0RLR2"/>
<keyword evidence="16" id="KW-1185">Reference proteome</keyword>
<dbReference type="PANTHER" id="PTHR10336:SF204">
    <property type="entry name" value="PHOSPHOINOSITIDE PHOSPHOLIPASE C 4-RELATED"/>
    <property type="match status" value="1"/>
</dbReference>
<comment type="catalytic activity">
    <reaction evidence="1 11">
        <text>a 1,2-diacyl-sn-glycero-3-phospho-(1D-myo-inositol-4,5-bisphosphate) + H2O = 1D-myo-inositol 1,4,5-trisphosphate + a 1,2-diacyl-sn-glycerol + H(+)</text>
        <dbReference type="Rhea" id="RHEA:33179"/>
        <dbReference type="ChEBI" id="CHEBI:15377"/>
        <dbReference type="ChEBI" id="CHEBI:15378"/>
        <dbReference type="ChEBI" id="CHEBI:17815"/>
        <dbReference type="ChEBI" id="CHEBI:58456"/>
        <dbReference type="ChEBI" id="CHEBI:203600"/>
        <dbReference type="EC" id="3.1.4.11"/>
    </reaction>
</comment>
<dbReference type="Proteomes" id="UP001415857">
    <property type="component" value="Unassembled WGS sequence"/>
</dbReference>
<evidence type="ECO:0000256" key="11">
    <source>
        <dbReference type="RuleBase" id="RU361133"/>
    </source>
</evidence>
<dbReference type="InterPro" id="IPR001192">
    <property type="entry name" value="PI-PLC_fam"/>
</dbReference>
<sequence length="417" mass="48330">MLFLHHHIPVIITLEDHLNPDLRAKVAQMLTKTFGEMLFYPKSECLEEFPSPEELKNRIIISTKPPREYLEAKSFKDRGKNPKKGKDSDEDVWGLEQTNLTDDQENVDKVRQEINFRIQLYFPPRVEPFRYFFKFCSIGLRSNGDRSEHNQDDEDNDDSYHESRHLGAPAYKRLISIHAGKPKNGLKKALEVEPNKVRRLSLSEQALEKATSFHGRDVVRFTQKNFLRVYPKGTRVTSSNYKPVIGWMHGAQMVAFNMQGYGRNLWLMQGMFRSNGGCGYVKKPDFLLNVNQHNQVRVYMGDGCHLDLKQTHFDVYSPPFFYTRVGIAGVPTDEIMKKTKRKGNNWAPVWDEEFIFPLTVPELALLRIEVHEMSEKLAGQTCLPISELKPGIRAVPLFDRKGEKFSSLRLLMCFEFI</sequence>